<dbReference type="AlphaFoldDB" id="A0A7W7CPK9"/>
<dbReference type="EMBL" id="JACHMF010000001">
    <property type="protein sequence ID" value="MBB4692387.1"/>
    <property type="molecule type" value="Genomic_DNA"/>
</dbReference>
<reference evidence="1 2" key="1">
    <citation type="submission" date="2020-08" db="EMBL/GenBank/DDBJ databases">
        <title>Sequencing the genomes of 1000 actinobacteria strains.</title>
        <authorList>
            <person name="Klenk H.-P."/>
        </authorList>
    </citation>
    <scope>NUCLEOTIDE SEQUENCE [LARGE SCALE GENOMIC DNA]</scope>
    <source>
        <strain evidence="1 2">DSM 45518</strain>
    </source>
</reference>
<evidence type="ECO:0000313" key="2">
    <source>
        <dbReference type="Proteomes" id="UP000542742"/>
    </source>
</evidence>
<dbReference type="RefSeq" id="WP_184951108.1">
    <property type="nucleotide sequence ID" value="NZ_BOMC01000078.1"/>
</dbReference>
<accession>A0A7W7CPK9</accession>
<dbReference type="Proteomes" id="UP000542742">
    <property type="component" value="Unassembled WGS sequence"/>
</dbReference>
<sequence length="65" mass="7161">MNLDDALQAWAAREVTLPAPAADGIFRQIVAPTASGLDPRWWTRFSGRLAATVTASTRVPHRRFV</sequence>
<proteinExistence type="predicted"/>
<name>A0A7W7CPK9_9ACTN</name>
<gene>
    <name evidence="1" type="ORF">BKA14_002535</name>
</gene>
<organism evidence="1 2">
    <name type="scientific">Paractinoplanes abujensis</name>
    <dbReference type="NCBI Taxonomy" id="882441"/>
    <lineage>
        <taxon>Bacteria</taxon>
        <taxon>Bacillati</taxon>
        <taxon>Actinomycetota</taxon>
        <taxon>Actinomycetes</taxon>
        <taxon>Micromonosporales</taxon>
        <taxon>Micromonosporaceae</taxon>
        <taxon>Paractinoplanes</taxon>
    </lineage>
</organism>
<keyword evidence="2" id="KW-1185">Reference proteome</keyword>
<comment type="caution">
    <text evidence="1">The sequence shown here is derived from an EMBL/GenBank/DDBJ whole genome shotgun (WGS) entry which is preliminary data.</text>
</comment>
<protein>
    <submittedName>
        <fullName evidence="1">Uncharacterized protein</fullName>
    </submittedName>
</protein>
<evidence type="ECO:0000313" key="1">
    <source>
        <dbReference type="EMBL" id="MBB4692387.1"/>
    </source>
</evidence>